<accession>A0ABR3SNR1</accession>
<reference evidence="9 10" key="1">
    <citation type="submission" date="2024-02" db="EMBL/GenBank/DDBJ databases">
        <title>De novo assembly and annotation of 12 fungi associated with fruit tree decline syndrome in Ontario, Canada.</title>
        <authorList>
            <person name="Sulman M."/>
            <person name="Ellouze W."/>
            <person name="Ilyukhin E."/>
        </authorList>
    </citation>
    <scope>NUCLEOTIDE SEQUENCE [LARGE SCALE GENOMIC DNA]</scope>
    <source>
        <strain evidence="9 10">M1-105</strain>
    </source>
</reference>
<dbReference type="EMBL" id="JAJVDC020000094">
    <property type="protein sequence ID" value="KAL1625495.1"/>
    <property type="molecule type" value="Genomic_DNA"/>
</dbReference>
<gene>
    <name evidence="9" type="ORF">SLS56_007317</name>
</gene>
<evidence type="ECO:0000256" key="5">
    <source>
        <dbReference type="ARBA" id="ARBA00038359"/>
    </source>
</evidence>
<evidence type="ECO:0000256" key="6">
    <source>
        <dbReference type="SAM" id="MobiDB-lite"/>
    </source>
</evidence>
<name>A0ABR3SNR1_9PEZI</name>
<feature type="transmembrane region" description="Helical" evidence="7">
    <location>
        <begin position="98"/>
        <end position="122"/>
    </location>
</feature>
<keyword evidence="3 7" id="KW-1133">Transmembrane helix</keyword>
<dbReference type="PANTHER" id="PTHR33048">
    <property type="entry name" value="PTH11-LIKE INTEGRAL MEMBRANE PROTEIN (AFU_ORTHOLOGUE AFUA_5G11245)"/>
    <property type="match status" value="1"/>
</dbReference>
<evidence type="ECO:0000256" key="7">
    <source>
        <dbReference type="SAM" id="Phobius"/>
    </source>
</evidence>
<feature type="transmembrane region" description="Helical" evidence="7">
    <location>
        <begin position="174"/>
        <end position="195"/>
    </location>
</feature>
<evidence type="ECO:0000256" key="3">
    <source>
        <dbReference type="ARBA" id="ARBA00022989"/>
    </source>
</evidence>
<feature type="transmembrane region" description="Helical" evidence="7">
    <location>
        <begin position="207"/>
        <end position="223"/>
    </location>
</feature>
<keyword evidence="2 7" id="KW-0812">Transmembrane</keyword>
<comment type="caution">
    <text evidence="9">The sequence shown here is derived from an EMBL/GenBank/DDBJ whole genome shotgun (WGS) entry which is preliminary data.</text>
</comment>
<evidence type="ECO:0000259" key="8">
    <source>
        <dbReference type="Pfam" id="PF20684"/>
    </source>
</evidence>
<dbReference type="InterPro" id="IPR052337">
    <property type="entry name" value="SAT4-like"/>
</dbReference>
<evidence type="ECO:0000256" key="1">
    <source>
        <dbReference type="ARBA" id="ARBA00004141"/>
    </source>
</evidence>
<feature type="domain" description="Rhodopsin" evidence="8">
    <location>
        <begin position="39"/>
        <end position="223"/>
    </location>
</feature>
<dbReference type="Proteomes" id="UP001521116">
    <property type="component" value="Unassembled WGS sequence"/>
</dbReference>
<evidence type="ECO:0000256" key="4">
    <source>
        <dbReference type="ARBA" id="ARBA00023136"/>
    </source>
</evidence>
<feature type="transmembrane region" description="Helical" evidence="7">
    <location>
        <begin position="55"/>
        <end position="78"/>
    </location>
</feature>
<proteinExistence type="inferred from homology"/>
<keyword evidence="10" id="KW-1185">Reference proteome</keyword>
<dbReference type="PANTHER" id="PTHR33048:SF47">
    <property type="entry name" value="INTEGRAL MEMBRANE PROTEIN-RELATED"/>
    <property type="match status" value="1"/>
</dbReference>
<keyword evidence="4 7" id="KW-0472">Membrane</keyword>
<sequence>MALDIVARAAGQRGGPDQGPALRSTTVALLVLASLFVALRFVCRFMRGVAVAFDDWIIVVSLIFCIAEGGLVFGMIAHGLGRHAATLEIPDLVVVLKLLLALECVYLVAVALLKLSLLALYFRLFPTREFKISTYILSGIIILWCIALNCVAIFQCNPVKKSWLPMTPGTCINLKAAFIGNAIPNIITDVIILLLPVRQVWKLQVRPAQRVSLLAMFLLGGFAGTLAEASAWCVIETATGIIGACLPVLRPLLRLVSDQFGSEKSGSRTHNRSGSELVTIGGTGASRSKLGGGGGGDQKHFQRLDDHSGRWGGTTTIVSHRRVEGDEGSADEVPLNGILVGKDVAWSERNVIVR</sequence>
<evidence type="ECO:0000313" key="10">
    <source>
        <dbReference type="Proteomes" id="UP001521116"/>
    </source>
</evidence>
<feature type="transmembrane region" description="Helical" evidence="7">
    <location>
        <begin position="134"/>
        <end position="154"/>
    </location>
</feature>
<evidence type="ECO:0000313" key="9">
    <source>
        <dbReference type="EMBL" id="KAL1625495.1"/>
    </source>
</evidence>
<dbReference type="Pfam" id="PF20684">
    <property type="entry name" value="Fung_rhodopsin"/>
    <property type="match status" value="1"/>
</dbReference>
<comment type="subcellular location">
    <subcellularLocation>
        <location evidence="1">Membrane</location>
        <topology evidence="1">Multi-pass membrane protein</topology>
    </subcellularLocation>
</comment>
<evidence type="ECO:0000256" key="2">
    <source>
        <dbReference type="ARBA" id="ARBA00022692"/>
    </source>
</evidence>
<comment type="similarity">
    <text evidence="5">Belongs to the SAT4 family.</text>
</comment>
<protein>
    <recommendedName>
        <fullName evidence="8">Rhodopsin domain-containing protein</fullName>
    </recommendedName>
</protein>
<organism evidence="9 10">
    <name type="scientific">Neofusicoccum ribis</name>
    <dbReference type="NCBI Taxonomy" id="45134"/>
    <lineage>
        <taxon>Eukaryota</taxon>
        <taxon>Fungi</taxon>
        <taxon>Dikarya</taxon>
        <taxon>Ascomycota</taxon>
        <taxon>Pezizomycotina</taxon>
        <taxon>Dothideomycetes</taxon>
        <taxon>Dothideomycetes incertae sedis</taxon>
        <taxon>Botryosphaeriales</taxon>
        <taxon>Botryosphaeriaceae</taxon>
        <taxon>Neofusicoccum</taxon>
    </lineage>
</organism>
<dbReference type="InterPro" id="IPR049326">
    <property type="entry name" value="Rhodopsin_dom_fungi"/>
</dbReference>
<feature type="transmembrane region" description="Helical" evidence="7">
    <location>
        <begin position="21"/>
        <end position="43"/>
    </location>
</feature>
<feature type="compositionally biased region" description="Basic and acidic residues" evidence="6">
    <location>
        <begin position="297"/>
        <end position="309"/>
    </location>
</feature>
<feature type="region of interest" description="Disordered" evidence="6">
    <location>
        <begin position="262"/>
        <end position="312"/>
    </location>
</feature>